<keyword evidence="7" id="KW-1185">Reference proteome</keyword>
<name>A0A4Z1SVI6_GIAMU</name>
<evidence type="ECO:0000256" key="2">
    <source>
        <dbReference type="ARBA" id="ARBA00022448"/>
    </source>
</evidence>
<organism evidence="6 7">
    <name type="scientific">Giardia muris</name>
    <dbReference type="NCBI Taxonomy" id="5742"/>
    <lineage>
        <taxon>Eukaryota</taxon>
        <taxon>Metamonada</taxon>
        <taxon>Diplomonadida</taxon>
        <taxon>Hexamitidae</taxon>
        <taxon>Giardiinae</taxon>
        <taxon>Giardia</taxon>
    </lineage>
</organism>
<dbReference type="VEuPathDB" id="GiardiaDB:GMRT_11132"/>
<dbReference type="GO" id="GO:0006606">
    <property type="term" value="P:protein import into nucleus"/>
    <property type="evidence" value="ECO:0007669"/>
    <property type="project" value="InterPro"/>
</dbReference>
<comment type="subcellular location">
    <subcellularLocation>
        <location evidence="1">Cytoplasm</location>
    </subcellularLocation>
</comment>
<sequence length="1145" mass="126728">MEFDDFQRLLMACQSEQDSTRRQAVEKEYFDFKQQHPGPYSSFMLHIICSDNSQASYAAVLFRRDIEQSGESAALYRAFNKEEAHQAVVRVLQWMTEHPTAPQIRLLGEVIGVHLEMSFSSDGNLFPEFFQCLQHCFSNPETVQLRAVFMNSLKYVCSSCYGGIKRFGEQNLYNILKMGLSDPSDAVAAAASSCVSALVSYADPDAEDLGENLDDTIPARVAKGFVELLISRIGPMVASGPTSLLHAEKALENFVEIIDINGELIRDFVEPIYGLTRNVLSTEGVDESLKRLCVLAFSYLCENVGNIKKKARTQIQDILLNYIMPFTGLFDDDLTPEWLAAVDAHNFDDMNGLMGYSEDALDRISNALGYKVIMPVITEFVKCAAGAPTVHNCYAVANVFSICAEGISRLVSEKDLEFFVSTLSQLSRHDHPRVRYSVINAFGQMADDYAPDIQELHSQIMPVLITLAGDSCPQVAAHSPAAIMNFIESFKQEQVYLYYEQLIAMTTYHLTQTTSLQSNTNALAIISSLATLLVKADFERVCENFLPHILGRFSEVMTTLQSANNTTLNASQINYVQRLLECLSIIADRVPGLFSPYVDPLLQAIMQLFKFSVDDAECTLLKASLIAIMRIANGSPAKLGTYLEAINARLTEILDMEYISIRDTESLGADDDSGLVLNPHVLQLKVITFSVYANIMENAPAAFAPYLTQLLANITNKKPHVSSVSERTKSNCFECLCYSMRVAVADPTTCPPALVHAQVFPLILDATKAYTGELETYSSMAECLSEYVETYCKYAVTQNDASAYQETVRELFGALDYIEKEACTIYERQLTAFADDDEYEEEELKQLKSETMDDLADVIAALSDVYGTFAKAMGDASLDVITAFVVPTINRWITQSTPKVGKKGRAEPMNELLRGYFTSAISVVTDIIEYLTPASSKAIVDKYATAIIASTKPEPGQFTFAHIGSYATGLMFEKYDDPSLATLIPQLMENAHTTITYATSGQYTGEDLLHARDNAVTMLARMAVRFPNEVGRLAGGEATFWKTWFGLAKQIRSDSEEVHTSVRIIVSGFQRNDPCFIGDSLPAALETFLALYFGKYHDTLAEKADLKGQADSVLAQLANSGTLLQTALAGASEYVQKTYTAYCKQ</sequence>
<evidence type="ECO:0000256" key="3">
    <source>
        <dbReference type="ARBA" id="ARBA00022490"/>
    </source>
</evidence>
<evidence type="ECO:0000256" key="4">
    <source>
        <dbReference type="ARBA" id="ARBA00022737"/>
    </source>
</evidence>
<accession>A0A4Z1SVI6</accession>
<keyword evidence="3" id="KW-0963">Cytoplasm</keyword>
<dbReference type="SUPFAM" id="SSF48371">
    <property type="entry name" value="ARM repeat"/>
    <property type="match status" value="1"/>
</dbReference>
<proteinExistence type="predicted"/>
<comment type="caution">
    <text evidence="6">The sequence shown here is derived from an EMBL/GenBank/DDBJ whole genome shotgun (WGS) entry which is preliminary data.</text>
</comment>
<dbReference type="PANTHER" id="PTHR10527">
    <property type="entry name" value="IMPORTIN BETA"/>
    <property type="match status" value="1"/>
</dbReference>
<evidence type="ECO:0000313" key="6">
    <source>
        <dbReference type="EMBL" id="TNJ28925.1"/>
    </source>
</evidence>
<dbReference type="Gene3D" id="1.25.10.10">
    <property type="entry name" value="Leucine-rich Repeat Variant"/>
    <property type="match status" value="1"/>
</dbReference>
<dbReference type="InterPro" id="IPR040122">
    <property type="entry name" value="Importin_beta"/>
</dbReference>
<evidence type="ECO:0000313" key="7">
    <source>
        <dbReference type="Proteomes" id="UP000315496"/>
    </source>
</evidence>
<dbReference type="GO" id="GO:0005737">
    <property type="term" value="C:cytoplasm"/>
    <property type="evidence" value="ECO:0007669"/>
    <property type="project" value="UniProtKB-SubCell"/>
</dbReference>
<keyword evidence="5" id="KW-0653">Protein transport</keyword>
<dbReference type="AlphaFoldDB" id="A0A4Z1SVI6"/>
<keyword evidence="4" id="KW-0677">Repeat</keyword>
<dbReference type="InterPro" id="IPR016024">
    <property type="entry name" value="ARM-type_fold"/>
</dbReference>
<evidence type="ECO:0000256" key="1">
    <source>
        <dbReference type="ARBA" id="ARBA00004496"/>
    </source>
</evidence>
<dbReference type="EMBL" id="VDLU01000002">
    <property type="protein sequence ID" value="TNJ28925.1"/>
    <property type="molecule type" value="Genomic_DNA"/>
</dbReference>
<protein>
    <submittedName>
        <fullName evidence="6">Importin beta-3 subunit</fullName>
    </submittedName>
</protein>
<dbReference type="OrthoDB" id="543373at2759"/>
<evidence type="ECO:0000256" key="5">
    <source>
        <dbReference type="ARBA" id="ARBA00022927"/>
    </source>
</evidence>
<gene>
    <name evidence="6" type="ORF">GMRT_11132</name>
</gene>
<reference evidence="6 7" key="1">
    <citation type="submission" date="2019-05" db="EMBL/GenBank/DDBJ databases">
        <title>The compact genome of Giardia muris reveals important steps in the evolution of intestinal protozoan parasites.</title>
        <authorList>
            <person name="Xu F."/>
            <person name="Jimenez-Gonzalez A."/>
            <person name="Einarsson E."/>
            <person name="Astvaldsson A."/>
            <person name="Peirasmaki D."/>
            <person name="Eckmann L."/>
            <person name="Andersson J.O."/>
            <person name="Svard S.G."/>
            <person name="Jerlstrom-Hultqvist J."/>
        </authorList>
    </citation>
    <scope>NUCLEOTIDE SEQUENCE [LARGE SCALE GENOMIC DNA]</scope>
    <source>
        <strain evidence="6 7">Roberts-Thomson</strain>
    </source>
</reference>
<dbReference type="InterPro" id="IPR011989">
    <property type="entry name" value="ARM-like"/>
</dbReference>
<dbReference type="Proteomes" id="UP000315496">
    <property type="component" value="Chromosome 2"/>
</dbReference>
<keyword evidence="2" id="KW-0813">Transport</keyword>